<keyword evidence="6" id="KW-1185">Reference proteome</keyword>
<feature type="region of interest" description="Disordered" evidence="4">
    <location>
        <begin position="66"/>
        <end position="123"/>
    </location>
</feature>
<comment type="similarity">
    <text evidence="2">Belongs to the TLS1 family.</text>
</comment>
<dbReference type="EMBL" id="JANBQB010000489">
    <property type="protein sequence ID" value="KAJ1975816.1"/>
    <property type="molecule type" value="Genomic_DNA"/>
</dbReference>
<evidence type="ECO:0000256" key="4">
    <source>
        <dbReference type="SAM" id="MobiDB-lite"/>
    </source>
</evidence>
<evidence type="ECO:0000313" key="6">
    <source>
        <dbReference type="Proteomes" id="UP001151582"/>
    </source>
</evidence>
<dbReference type="OrthoDB" id="5627at2759"/>
<gene>
    <name evidence="5" type="ORF">H4R34_004195</name>
</gene>
<dbReference type="Proteomes" id="UP001151582">
    <property type="component" value="Unassembled WGS sequence"/>
</dbReference>
<dbReference type="AlphaFoldDB" id="A0A9W8AZF0"/>
<name>A0A9W8AZF0_9FUNG</name>
<dbReference type="Pfam" id="PF07052">
    <property type="entry name" value="Hep_59"/>
    <property type="match status" value="1"/>
</dbReference>
<evidence type="ECO:0000256" key="1">
    <source>
        <dbReference type="ARBA" id="ARBA00004123"/>
    </source>
</evidence>
<feature type="region of interest" description="Disordered" evidence="4">
    <location>
        <begin position="146"/>
        <end position="165"/>
    </location>
</feature>
<dbReference type="PANTHER" id="PTHR13486">
    <property type="entry name" value="TELOMERE LENGTH AND SILENCING PROTEIN 1 TLS1 FAMILY MEMBER"/>
    <property type="match status" value="1"/>
</dbReference>
<evidence type="ECO:0008006" key="7">
    <source>
        <dbReference type="Google" id="ProtNLM"/>
    </source>
</evidence>
<evidence type="ECO:0000256" key="2">
    <source>
        <dbReference type="ARBA" id="ARBA00007643"/>
    </source>
</evidence>
<proteinExistence type="inferred from homology"/>
<feature type="region of interest" description="Disordered" evidence="4">
    <location>
        <begin position="1"/>
        <end position="52"/>
    </location>
</feature>
<feature type="compositionally biased region" description="Polar residues" evidence="4">
    <location>
        <begin position="17"/>
        <end position="32"/>
    </location>
</feature>
<dbReference type="InterPro" id="IPR010756">
    <property type="entry name" value="Tls1-like"/>
</dbReference>
<accession>A0A9W8AZF0</accession>
<evidence type="ECO:0000256" key="3">
    <source>
        <dbReference type="ARBA" id="ARBA00023242"/>
    </source>
</evidence>
<feature type="compositionally biased region" description="Basic residues" evidence="4">
    <location>
        <begin position="1"/>
        <end position="12"/>
    </location>
</feature>
<comment type="caution">
    <text evidence="5">The sequence shown here is derived from an EMBL/GenBank/DDBJ whole genome shotgun (WGS) entry which is preliminary data.</text>
</comment>
<dbReference type="GO" id="GO:0005681">
    <property type="term" value="C:spliceosomal complex"/>
    <property type="evidence" value="ECO:0007669"/>
    <property type="project" value="TreeGrafter"/>
</dbReference>
<sequence>MPSKKQRNYRKRPSGDDATSSASEPGPSSTTAAPVPEASPASNTLDPSTTADQRLALDDLLTLRRLRRKQAGVDVDTLSKGDRRSKKHKAHQQQQQQQQDTSNLKEDENADDEGTAKPTVLGTFTTQSNALDVDKHMMAYIEQEMKRRRREGQGNSSDEDGYEDANTKPLVASRNLHDELYQLPAHLQVESQPIKEGSALLSSALLSAIPEVDLGIESKLRNIESTEQAKRQVREGKIKVTHEMPQRSHRFMIVNRPNRQTTANDDFVYERFKKNWRR</sequence>
<evidence type="ECO:0000313" key="5">
    <source>
        <dbReference type="EMBL" id="KAJ1975816.1"/>
    </source>
</evidence>
<dbReference type="GO" id="GO:0000398">
    <property type="term" value="P:mRNA splicing, via spliceosome"/>
    <property type="evidence" value="ECO:0007669"/>
    <property type="project" value="TreeGrafter"/>
</dbReference>
<keyword evidence="3" id="KW-0539">Nucleus</keyword>
<protein>
    <recommendedName>
        <fullName evidence="7">Hepatocellular carcinoma-associated antigen 59-domain-containing protein</fullName>
    </recommendedName>
</protein>
<dbReference type="PANTHER" id="PTHR13486:SF2">
    <property type="entry name" value="SPLICING FACTOR C9ORF78"/>
    <property type="match status" value="1"/>
</dbReference>
<organism evidence="5 6">
    <name type="scientific">Dimargaris verticillata</name>
    <dbReference type="NCBI Taxonomy" id="2761393"/>
    <lineage>
        <taxon>Eukaryota</taxon>
        <taxon>Fungi</taxon>
        <taxon>Fungi incertae sedis</taxon>
        <taxon>Zoopagomycota</taxon>
        <taxon>Kickxellomycotina</taxon>
        <taxon>Dimargaritomycetes</taxon>
        <taxon>Dimargaritales</taxon>
        <taxon>Dimargaritaceae</taxon>
        <taxon>Dimargaris</taxon>
    </lineage>
</organism>
<comment type="subcellular location">
    <subcellularLocation>
        <location evidence="1">Nucleus</location>
    </subcellularLocation>
</comment>
<reference evidence="5" key="1">
    <citation type="submission" date="2022-07" db="EMBL/GenBank/DDBJ databases">
        <title>Phylogenomic reconstructions and comparative analyses of Kickxellomycotina fungi.</title>
        <authorList>
            <person name="Reynolds N.K."/>
            <person name="Stajich J.E."/>
            <person name="Barry K."/>
            <person name="Grigoriev I.V."/>
            <person name="Crous P."/>
            <person name="Smith M.E."/>
        </authorList>
    </citation>
    <scope>NUCLEOTIDE SEQUENCE</scope>
    <source>
        <strain evidence="5">RSA 567</strain>
    </source>
</reference>